<reference evidence="3" key="2">
    <citation type="submission" date="2020-09" db="EMBL/GenBank/DDBJ databases">
        <authorList>
            <person name="Sun Q."/>
            <person name="Zhou Y."/>
        </authorList>
    </citation>
    <scope>NUCLEOTIDE SEQUENCE</scope>
    <source>
        <strain evidence="3">CGMCC 1.15794</strain>
    </source>
</reference>
<dbReference type="AlphaFoldDB" id="A0A917IGZ5"/>
<accession>A0A917IGZ5</accession>
<dbReference type="RefSeq" id="WP_188756306.1">
    <property type="nucleotide sequence ID" value="NZ_BMJY01000009.1"/>
</dbReference>
<keyword evidence="4" id="KW-1185">Reference proteome</keyword>
<name>A0A917IGZ5_9MICO</name>
<dbReference type="Gene3D" id="3.40.50.720">
    <property type="entry name" value="NAD(P)-binding Rossmann-like Domain"/>
    <property type="match status" value="1"/>
</dbReference>
<organism evidence="3 4">
    <name type="scientific">Microbacterium album</name>
    <dbReference type="NCBI Taxonomy" id="2053191"/>
    <lineage>
        <taxon>Bacteria</taxon>
        <taxon>Bacillati</taxon>
        <taxon>Actinomycetota</taxon>
        <taxon>Actinomycetes</taxon>
        <taxon>Micrococcales</taxon>
        <taxon>Microbacteriaceae</taxon>
        <taxon>Microbacterium</taxon>
    </lineage>
</organism>
<dbReference type="EMBL" id="BMJY01000009">
    <property type="protein sequence ID" value="GGH45934.1"/>
    <property type="molecule type" value="Genomic_DNA"/>
</dbReference>
<keyword evidence="2" id="KW-0560">Oxidoreductase</keyword>
<dbReference type="PANTHER" id="PTHR24320:SF148">
    <property type="entry name" value="NAD(P)-BINDING ROSSMANN-FOLD SUPERFAMILY PROTEIN"/>
    <property type="match status" value="1"/>
</dbReference>
<comment type="similarity">
    <text evidence="1">Belongs to the short-chain dehydrogenases/reductases (SDR) family.</text>
</comment>
<dbReference type="Proteomes" id="UP000657592">
    <property type="component" value="Unassembled WGS sequence"/>
</dbReference>
<proteinExistence type="inferred from homology"/>
<evidence type="ECO:0000313" key="4">
    <source>
        <dbReference type="Proteomes" id="UP000657592"/>
    </source>
</evidence>
<evidence type="ECO:0000256" key="2">
    <source>
        <dbReference type="ARBA" id="ARBA00023002"/>
    </source>
</evidence>
<protein>
    <submittedName>
        <fullName evidence="3">Short-chain dehydrogenase/reductase</fullName>
    </submittedName>
</protein>
<dbReference type="SUPFAM" id="SSF51735">
    <property type="entry name" value="NAD(P)-binding Rossmann-fold domains"/>
    <property type="match status" value="1"/>
</dbReference>
<dbReference type="InterPro" id="IPR002347">
    <property type="entry name" value="SDR_fam"/>
</dbReference>
<dbReference type="Pfam" id="PF00106">
    <property type="entry name" value="adh_short"/>
    <property type="match status" value="1"/>
</dbReference>
<sequence length="291" mass="30793">MPDIGDGSRQRLALVTGASRGIGAHILAGLVAAGFEVLAPTRAELDLSSSASVRHYTSELLADGRAIDVLVLNAGIFAPRTPSYTPDGYELQWQTNLLGHVALTALLFPLLRNSPVRQSGARVVAQTSLSAQIGRLPSRVLSQAAAGPWTEGAPYRPISQYARSKIGLGLFACELDRRSREHGWGISAAVAHPGAAATDIAAASGFVKSQHRSDNWMIKAGLIQTARDGAGPAVLAARATDAGGRFYGPGGLIGSTGRPAERRLWRVFRDRKKAARLWTLLEAQAGACFPR</sequence>
<reference evidence="3" key="1">
    <citation type="journal article" date="2014" name="Int. J. Syst. Evol. Microbiol.">
        <title>Complete genome sequence of Corynebacterium casei LMG S-19264T (=DSM 44701T), isolated from a smear-ripened cheese.</title>
        <authorList>
            <consortium name="US DOE Joint Genome Institute (JGI-PGF)"/>
            <person name="Walter F."/>
            <person name="Albersmeier A."/>
            <person name="Kalinowski J."/>
            <person name="Ruckert C."/>
        </authorList>
    </citation>
    <scope>NUCLEOTIDE SEQUENCE</scope>
    <source>
        <strain evidence="3">CGMCC 1.15794</strain>
    </source>
</reference>
<evidence type="ECO:0000256" key="1">
    <source>
        <dbReference type="ARBA" id="ARBA00006484"/>
    </source>
</evidence>
<gene>
    <name evidence="3" type="ORF">GCM10010921_21660</name>
</gene>
<dbReference type="GO" id="GO:0016491">
    <property type="term" value="F:oxidoreductase activity"/>
    <property type="evidence" value="ECO:0007669"/>
    <property type="project" value="UniProtKB-KW"/>
</dbReference>
<evidence type="ECO:0000313" key="3">
    <source>
        <dbReference type="EMBL" id="GGH45934.1"/>
    </source>
</evidence>
<dbReference type="PRINTS" id="PR00081">
    <property type="entry name" value="GDHRDH"/>
</dbReference>
<dbReference type="InterPro" id="IPR036291">
    <property type="entry name" value="NAD(P)-bd_dom_sf"/>
</dbReference>
<comment type="caution">
    <text evidence="3">The sequence shown here is derived from an EMBL/GenBank/DDBJ whole genome shotgun (WGS) entry which is preliminary data.</text>
</comment>
<dbReference type="PANTHER" id="PTHR24320">
    <property type="entry name" value="RETINOL DEHYDROGENASE"/>
    <property type="match status" value="1"/>
</dbReference>